<feature type="region of interest" description="Disordered" evidence="2">
    <location>
        <begin position="318"/>
        <end position="355"/>
    </location>
</feature>
<feature type="compositionally biased region" description="Low complexity" evidence="2">
    <location>
        <begin position="696"/>
        <end position="718"/>
    </location>
</feature>
<dbReference type="PANTHER" id="PTHR24250">
    <property type="entry name" value="CHYMOTRYPSIN-RELATED"/>
    <property type="match status" value="1"/>
</dbReference>
<feature type="compositionally biased region" description="Pro residues" evidence="2">
    <location>
        <begin position="865"/>
        <end position="874"/>
    </location>
</feature>
<dbReference type="InterPro" id="IPR043504">
    <property type="entry name" value="Peptidase_S1_PA_chymotrypsin"/>
</dbReference>
<dbReference type="WBParaSite" id="TMUE_2000009781.1">
    <property type="protein sequence ID" value="TMUE_2000009781.1"/>
    <property type="gene ID" value="WBGene00285602"/>
</dbReference>
<keyword evidence="1" id="KW-1015">Disulfide bond</keyword>
<dbReference type="SUPFAM" id="SSF50494">
    <property type="entry name" value="Trypsin-like serine proteases"/>
    <property type="match status" value="3"/>
</dbReference>
<feature type="signal peptide" evidence="3">
    <location>
        <begin position="1"/>
        <end position="21"/>
    </location>
</feature>
<sequence length="1407" mass="151956">MRHRTILSLLVFVSLHQLTATNRCGLPSEYEGNDVTAYAKNNLEKISFPWTVVIRNQIGKFKCLGSIIPELDQNGSQRNSSSLIVTAGNCFRHSMIERWGKPKHFKVYAGIDRVRLFLNDATKSKVRKVKITPLEGPNENIRNGVALATLRKPLVFNKFISPVCLPAKFDVPPEAAICFASTYNKQRIYQELVNFVPGYHCDFGQFPELAKTRGFCGRQTRDSSKKSLGGALFCLINGRGYQYGIVLSQLLIRKALRISKEALHFYGHVTHATMPEGDTASKFIELGSPSSTSSSADESSSKFATASEACSTSAIDAHSQGSSCTENQTPGATKPTKPWKPDGTKPPEKRPVQGVFCGDTSSFGKSLESYIEHNNAQYMLPWNAIIATQIRGSVKCMGSLIHTGDSTQSINSTDLVLTAGDCASHFRRTNRLMMSNMRIYVGFSLYSRLRRHGTKRKAAYLRRYGITWGIEKTSKGIALIKLNKPLTRKDGVVPVCLAERNSLPPLHASCYVSHYDKNKHLVEEELVMLTRNPRCLSARDGKERTHSGICTTEEKKTNHVQLGSPMICIIGGRALQYGVYVNHISLEINKRSQQLLGYYSEINTFLNPSPEKPITSPPGGLEKQLPITAPTVSGDASAIPPAVENSQRPVFVSSTSSTESHETDTPTNSLDPPLPLPHGKPSSEDYVIPEPVRIGSSFSGSSFSSSMSTSSSSAHSNSVTENSKLYSAESELRSMDTDQSSRASEFTNVIKIKVNSVKSQTYSPFERYNKEPIVLSSSSSAETEEARSYVENETIAPIPSFPVAENPNTESHGNPKDISLIPLTPVSVTLRTNESDSSSHSSSADSRSSSSVEHLTMQPSIKTPAPFPVNPSSPAQWPPCIVPEAVSSLNSTVDEAICHLTPEDGSDKFVPLPLPIPEYPSISVEPNDQLLLPLPMGYDLSNKTITSHEHILIYGIVTNAAESAGSSSSACNVTVNGNTSISLYPASSGDSISGSISSSHIQGSNILHTTGSISGHTHVSNNVQSGGSLSSHIHESSGVINNGVISSGHSQGSSIIHSSHAEGSSGMQVSGSVSSDYTLAPAGNQYNGSTSISSVHAGAISSSSSVQETIGTKGSGNITINKTDSTSGMHISGSSLSQGHGTQETQIIGGMSSGQLHESAGMHSGIISSHSADDLPGASAVHIFDVTGTSAEEICTGTLYVEPGKSYSNRVITAARCVWSKVKYKYKVYVGSLLPRHMTLQHMNKALLDIESIQTVPFYAEHADLKAMGMALITLKHSVKAIPGIQSFPLPYAATAASPSMQCFVSGICEHGMPVRVQYQLLTPNECRSRLGQKFFPSLMYCGIGRKGILKFPVGAPLVCNFYGTWIQFGMYEHAPRSAKVDRFGNEDDEELNELALFMKLDPVEEP</sequence>
<feature type="compositionally biased region" description="Polar residues" evidence="2">
    <location>
        <begin position="1107"/>
        <end position="1125"/>
    </location>
</feature>
<feature type="region of interest" description="Disordered" evidence="2">
    <location>
        <begin position="1105"/>
        <end position="1125"/>
    </location>
</feature>
<dbReference type="InterPro" id="IPR001254">
    <property type="entry name" value="Trypsin_dom"/>
</dbReference>
<evidence type="ECO:0000313" key="6">
    <source>
        <dbReference type="WBParaSite" id="TMUE_2000009781.1"/>
    </source>
</evidence>
<dbReference type="STRING" id="70415.A0A5S6QR07"/>
<dbReference type="InterPro" id="IPR009003">
    <property type="entry name" value="Peptidase_S1_PA"/>
</dbReference>
<evidence type="ECO:0000256" key="2">
    <source>
        <dbReference type="SAM" id="MobiDB-lite"/>
    </source>
</evidence>
<organism evidence="5 6">
    <name type="scientific">Trichuris muris</name>
    <name type="common">Mouse whipworm</name>
    <dbReference type="NCBI Taxonomy" id="70415"/>
    <lineage>
        <taxon>Eukaryota</taxon>
        <taxon>Metazoa</taxon>
        <taxon>Ecdysozoa</taxon>
        <taxon>Nematoda</taxon>
        <taxon>Enoplea</taxon>
        <taxon>Dorylaimia</taxon>
        <taxon>Trichinellida</taxon>
        <taxon>Trichuridae</taxon>
        <taxon>Trichuris</taxon>
    </lineage>
</organism>
<feature type="chain" id="PRO_5024319720" evidence="3">
    <location>
        <begin position="22"/>
        <end position="1407"/>
    </location>
</feature>
<reference evidence="6" key="1">
    <citation type="submission" date="2019-12" db="UniProtKB">
        <authorList>
            <consortium name="WormBaseParasite"/>
        </authorList>
    </citation>
    <scope>IDENTIFICATION</scope>
</reference>
<feature type="compositionally biased region" description="Polar residues" evidence="2">
    <location>
        <begin position="318"/>
        <end position="331"/>
    </location>
</feature>
<evidence type="ECO:0000256" key="1">
    <source>
        <dbReference type="ARBA" id="ARBA00023157"/>
    </source>
</evidence>
<protein>
    <submittedName>
        <fullName evidence="6">Peptidase S1 domain-containing protein</fullName>
    </submittedName>
</protein>
<feature type="region of interest" description="Disordered" evidence="2">
    <location>
        <begin position="609"/>
        <end position="721"/>
    </location>
</feature>
<feature type="compositionally biased region" description="Low complexity" evidence="2">
    <location>
        <begin position="835"/>
        <end position="851"/>
    </location>
</feature>
<feature type="domain" description="Peptidase S1" evidence="4">
    <location>
        <begin position="30"/>
        <end position="382"/>
    </location>
</feature>
<feature type="region of interest" description="Disordered" evidence="2">
    <location>
        <begin position="798"/>
        <end position="874"/>
    </location>
</feature>
<name>A0A5S6QR07_TRIMR</name>
<evidence type="ECO:0000259" key="4">
    <source>
        <dbReference type="PROSITE" id="PS50240"/>
    </source>
</evidence>
<feature type="compositionally biased region" description="Polar residues" evidence="2">
    <location>
        <begin position="1008"/>
        <end position="1031"/>
    </location>
</feature>
<feature type="region of interest" description="Disordered" evidence="2">
    <location>
        <begin position="1008"/>
        <end position="1033"/>
    </location>
</feature>
<dbReference type="Gene3D" id="2.40.10.10">
    <property type="entry name" value="Trypsin-like serine proteases"/>
    <property type="match status" value="3"/>
</dbReference>
<dbReference type="GO" id="GO:0004252">
    <property type="term" value="F:serine-type endopeptidase activity"/>
    <property type="evidence" value="ECO:0007669"/>
    <property type="project" value="InterPro"/>
</dbReference>
<dbReference type="GO" id="GO:0006508">
    <property type="term" value="P:proteolysis"/>
    <property type="evidence" value="ECO:0007669"/>
    <property type="project" value="InterPro"/>
</dbReference>
<dbReference type="Proteomes" id="UP000046395">
    <property type="component" value="Unassembled WGS sequence"/>
</dbReference>
<proteinExistence type="predicted"/>
<evidence type="ECO:0000313" key="5">
    <source>
        <dbReference type="Proteomes" id="UP000046395"/>
    </source>
</evidence>
<keyword evidence="5" id="KW-1185">Reference proteome</keyword>
<dbReference type="Pfam" id="PF00089">
    <property type="entry name" value="Trypsin"/>
    <property type="match status" value="3"/>
</dbReference>
<evidence type="ECO:0000256" key="3">
    <source>
        <dbReference type="SAM" id="SignalP"/>
    </source>
</evidence>
<feature type="region of interest" description="Disordered" evidence="2">
    <location>
        <begin position="1049"/>
        <end position="1072"/>
    </location>
</feature>
<dbReference type="PROSITE" id="PS50240">
    <property type="entry name" value="TRYPSIN_DOM"/>
    <property type="match status" value="1"/>
</dbReference>
<keyword evidence="3" id="KW-0732">Signal</keyword>
<accession>A0A5S6QR07</accession>
<feature type="compositionally biased region" description="Basic and acidic residues" evidence="2">
    <location>
        <begin position="339"/>
        <end position="351"/>
    </location>
</feature>
<dbReference type="PANTHER" id="PTHR24250:SF27">
    <property type="entry name" value="ELASTASE 2 LIKE"/>
    <property type="match status" value="1"/>
</dbReference>